<dbReference type="STRING" id="92696.A0A4R0R4G2"/>
<dbReference type="GO" id="GO:0016020">
    <property type="term" value="C:membrane"/>
    <property type="evidence" value="ECO:0007669"/>
    <property type="project" value="UniProtKB-SubCell"/>
</dbReference>
<accession>A0A4R0R4G2</accession>
<comment type="caution">
    <text evidence="7">The sequence shown here is derived from an EMBL/GenBank/DDBJ whole genome shotgun (WGS) entry which is preliminary data.</text>
</comment>
<feature type="compositionally biased region" description="Pro residues" evidence="5">
    <location>
        <begin position="723"/>
        <end position="735"/>
    </location>
</feature>
<feature type="compositionally biased region" description="Polar residues" evidence="5">
    <location>
        <begin position="901"/>
        <end position="932"/>
    </location>
</feature>
<feature type="compositionally biased region" description="Polar residues" evidence="5">
    <location>
        <begin position="499"/>
        <end position="509"/>
    </location>
</feature>
<feature type="compositionally biased region" description="Low complexity" evidence="5">
    <location>
        <begin position="443"/>
        <end position="461"/>
    </location>
</feature>
<feature type="region of interest" description="Disordered" evidence="5">
    <location>
        <begin position="627"/>
        <end position="655"/>
    </location>
</feature>
<dbReference type="PANTHER" id="PTHR47979">
    <property type="entry name" value="DRAB11-RELATED"/>
    <property type="match status" value="1"/>
</dbReference>
<dbReference type="InterPro" id="IPR050209">
    <property type="entry name" value="Rab_GTPases_membrane_traffic"/>
</dbReference>
<evidence type="ECO:0000256" key="4">
    <source>
        <dbReference type="ARBA" id="ARBA00023136"/>
    </source>
</evidence>
<dbReference type="InterPro" id="IPR001806">
    <property type="entry name" value="Small_GTPase"/>
</dbReference>
<protein>
    <recommendedName>
        <fullName evidence="9">Ras-domain-containing protein</fullName>
    </recommendedName>
</protein>
<evidence type="ECO:0000256" key="2">
    <source>
        <dbReference type="ARBA" id="ARBA00006270"/>
    </source>
</evidence>
<dbReference type="PROSITE" id="PS51421">
    <property type="entry name" value="RAS"/>
    <property type="match status" value="1"/>
</dbReference>
<dbReference type="SMART" id="SM00174">
    <property type="entry name" value="RHO"/>
    <property type="match status" value="1"/>
</dbReference>
<dbReference type="SMART" id="SM00175">
    <property type="entry name" value="RAB"/>
    <property type="match status" value="1"/>
</dbReference>
<dbReference type="InterPro" id="IPR005225">
    <property type="entry name" value="Small_GTP-bd"/>
</dbReference>
<feature type="compositionally biased region" description="Polar residues" evidence="5">
    <location>
        <begin position="466"/>
        <end position="479"/>
    </location>
</feature>
<keyword evidence="6" id="KW-0812">Transmembrane</keyword>
<dbReference type="NCBIfam" id="TIGR00231">
    <property type="entry name" value="small_GTP"/>
    <property type="match status" value="1"/>
</dbReference>
<evidence type="ECO:0000256" key="1">
    <source>
        <dbReference type="ARBA" id="ARBA00004370"/>
    </source>
</evidence>
<dbReference type="Pfam" id="PF00071">
    <property type="entry name" value="Ras"/>
    <property type="match status" value="1"/>
</dbReference>
<evidence type="ECO:0000256" key="6">
    <source>
        <dbReference type="SAM" id="Phobius"/>
    </source>
</evidence>
<keyword evidence="8" id="KW-1185">Reference proteome</keyword>
<feature type="compositionally biased region" description="Basic and acidic residues" evidence="5">
    <location>
        <begin position="959"/>
        <end position="976"/>
    </location>
</feature>
<name>A0A4R0R4G2_9APHY</name>
<feature type="compositionally biased region" description="Low complexity" evidence="5">
    <location>
        <begin position="356"/>
        <end position="394"/>
    </location>
</feature>
<dbReference type="OrthoDB" id="9989112at2759"/>
<dbReference type="Proteomes" id="UP000292702">
    <property type="component" value="Unassembled WGS sequence"/>
</dbReference>
<dbReference type="SMART" id="SM00173">
    <property type="entry name" value="RAS"/>
    <property type="match status" value="1"/>
</dbReference>
<evidence type="ECO:0000256" key="5">
    <source>
        <dbReference type="SAM" id="MobiDB-lite"/>
    </source>
</evidence>
<gene>
    <name evidence="7" type="ORF">EIP91_007215</name>
</gene>
<dbReference type="PRINTS" id="PR00449">
    <property type="entry name" value="RASTRNSFRMNG"/>
</dbReference>
<dbReference type="Gene3D" id="3.40.50.300">
    <property type="entry name" value="P-loop containing nucleotide triphosphate hydrolases"/>
    <property type="match status" value="1"/>
</dbReference>
<feature type="compositionally biased region" description="Low complexity" evidence="5">
    <location>
        <begin position="401"/>
        <end position="434"/>
    </location>
</feature>
<dbReference type="SMART" id="SM00176">
    <property type="entry name" value="RAN"/>
    <property type="match status" value="1"/>
</dbReference>
<dbReference type="SUPFAM" id="SSF52540">
    <property type="entry name" value="P-loop containing nucleoside triphosphate hydrolases"/>
    <property type="match status" value="1"/>
</dbReference>
<evidence type="ECO:0000256" key="3">
    <source>
        <dbReference type="ARBA" id="ARBA00022741"/>
    </source>
</evidence>
<dbReference type="InterPro" id="IPR027417">
    <property type="entry name" value="P-loop_NTPase"/>
</dbReference>
<reference evidence="7 8" key="1">
    <citation type="submission" date="2018-11" db="EMBL/GenBank/DDBJ databases">
        <title>Genome assembly of Steccherinum ochraceum LE-BIN_3174, the white-rot fungus of the Steccherinaceae family (The Residual Polyporoid clade, Polyporales, Basidiomycota).</title>
        <authorList>
            <person name="Fedorova T.V."/>
            <person name="Glazunova O.A."/>
            <person name="Landesman E.O."/>
            <person name="Moiseenko K.V."/>
            <person name="Psurtseva N.V."/>
            <person name="Savinova O.S."/>
            <person name="Shakhova N.V."/>
            <person name="Tyazhelova T.V."/>
            <person name="Vasina D.V."/>
        </authorList>
    </citation>
    <scope>NUCLEOTIDE SEQUENCE [LARGE SCALE GENOMIC DNA]</scope>
    <source>
        <strain evidence="7 8">LE-BIN_3174</strain>
    </source>
</reference>
<dbReference type="AlphaFoldDB" id="A0A4R0R4G2"/>
<dbReference type="EMBL" id="RWJN01000392">
    <property type="protein sequence ID" value="TCD62210.1"/>
    <property type="molecule type" value="Genomic_DNA"/>
</dbReference>
<feature type="region of interest" description="Disordered" evidence="5">
    <location>
        <begin position="290"/>
        <end position="509"/>
    </location>
</feature>
<evidence type="ECO:0000313" key="8">
    <source>
        <dbReference type="Proteomes" id="UP000292702"/>
    </source>
</evidence>
<evidence type="ECO:0000313" key="7">
    <source>
        <dbReference type="EMBL" id="TCD62210.1"/>
    </source>
</evidence>
<keyword evidence="3" id="KW-0547">Nucleotide-binding</keyword>
<feature type="compositionally biased region" description="Pro residues" evidence="5">
    <location>
        <begin position="888"/>
        <end position="898"/>
    </location>
</feature>
<sequence length="1025" mass="108937">MADEYEIDATELLETYDFLMKYIVIGEAGTGKSCLLHQFTHNAFKDHSQHTIGVEFSSRTVKLGEKRIKLQLWDTAGQERFRSVTRSYYRGAAGAILVYDITSRASFANLSQWLADARALASPHLVTVLVGNKSDREEDREVEWAEASKWAAENDVHFLEASSLTGDNVEAPFLLCARSILLAIESGSLDPEKAGSGVSYGDRALRRVNSSSRLSFGSLSGGRRKGYAFEPWSPAHSVACTWKKWMVRSLSLITGDSYPDVHIPWIWLWHSSSRHFTSTLTVLLRPPFEVPDPPQDSGDDQLGLSFDRDRPPVTGSGGSSASNPADPPPTKASSATDKAPTDPHEPAGGSTPPPTSAHSSPTTGVSSPPSNTSPVTPVKVPSTPASPTSPTHAPSTPPPSSASSTPAKETTQPSKPSSSPSQPSEPAVSSHPSAPTQPPAQPPSTQSVPVSHPSVPPSQTHKGGTVESSVISAPVQTHPASRPSVPAPVQSVTRDNEKSSATQSVSTITDKPETTLTTPVFISTTDSAGHLSLSVPPVFTSVGVSTEANGSLVSVTHVIANPTGIWGINDNTAATKKGFFANTGAVAGVFLVVGIIVAAMISSGVFVLYRKRRRRFIRNSISRPIPFPDDLNPFEDPRESPSPNTQMRYAGSDSSHRNLVGGGVGVFAAQQQQQQQNEPSSRGRHLLEDEVDADADVPPVNLPPSMTYPTLPGRSYDRGRQPGPSPVRRPAPQRPPSETMGLAGIGTARRSLVGNPVYNGPFSDYHAVRHSKSASTGGRMISRSGAPVVKTEVTRMVALDSSGRGLPCPPLPPPKPFITEVPSAESSPSIYPVSLPPAPTPTPGAAHGYDDDSDSDTETAVALAAPPLPTAEIRQPTPTPASAAARPRPTPPVIPPRSPLRHSNYTPNQPKQPLLIQTQLSSPQLKSQYANSDRSHSSGGHVEYEPLTPPASLSSDSHSAGEKDRNPFVGYEREVLRTQAPKLVSFPSASSSSGASPSTPGSYELTGDKFKDNFYTRRKNNVEVG</sequence>
<dbReference type="GO" id="GO:0003924">
    <property type="term" value="F:GTPase activity"/>
    <property type="evidence" value="ECO:0007669"/>
    <property type="project" value="InterPro"/>
</dbReference>
<dbReference type="FunFam" id="3.40.50.300:FF:001193">
    <property type="entry name" value="Rab family, other"/>
    <property type="match status" value="1"/>
</dbReference>
<organism evidence="7 8">
    <name type="scientific">Steccherinum ochraceum</name>
    <dbReference type="NCBI Taxonomy" id="92696"/>
    <lineage>
        <taxon>Eukaryota</taxon>
        <taxon>Fungi</taxon>
        <taxon>Dikarya</taxon>
        <taxon>Basidiomycota</taxon>
        <taxon>Agaricomycotina</taxon>
        <taxon>Agaricomycetes</taxon>
        <taxon>Polyporales</taxon>
        <taxon>Steccherinaceae</taxon>
        <taxon>Steccherinum</taxon>
    </lineage>
</organism>
<feature type="compositionally biased region" description="Low complexity" evidence="5">
    <location>
        <begin position="985"/>
        <end position="1002"/>
    </location>
</feature>
<keyword evidence="4 6" id="KW-0472">Membrane</keyword>
<comment type="subcellular location">
    <subcellularLocation>
        <location evidence="1">Membrane</location>
    </subcellularLocation>
</comment>
<feature type="transmembrane region" description="Helical" evidence="6">
    <location>
        <begin position="585"/>
        <end position="609"/>
    </location>
</feature>
<proteinExistence type="inferred from homology"/>
<comment type="similarity">
    <text evidence="2">Belongs to the small GTPase superfamily. Rab family.</text>
</comment>
<feature type="region of interest" description="Disordered" evidence="5">
    <location>
        <begin position="693"/>
        <end position="742"/>
    </location>
</feature>
<dbReference type="GO" id="GO:0005525">
    <property type="term" value="F:GTP binding"/>
    <property type="evidence" value="ECO:0007669"/>
    <property type="project" value="InterPro"/>
</dbReference>
<dbReference type="PROSITE" id="PS51419">
    <property type="entry name" value="RAB"/>
    <property type="match status" value="1"/>
</dbReference>
<evidence type="ECO:0008006" key="9">
    <source>
        <dbReference type="Google" id="ProtNLM"/>
    </source>
</evidence>
<feature type="region of interest" description="Disordered" evidence="5">
    <location>
        <begin position="816"/>
        <end position="1012"/>
    </location>
</feature>
<keyword evidence="6" id="KW-1133">Transmembrane helix</keyword>